<dbReference type="HOGENOM" id="CLU_707658_0_0_0"/>
<name>F0SNM9_RUBBR</name>
<dbReference type="PANTHER" id="PTHR30250:SF11">
    <property type="entry name" value="O-ANTIGEN TRANSPORTER-RELATED"/>
    <property type="match status" value="1"/>
</dbReference>
<dbReference type="GO" id="GO:0005886">
    <property type="term" value="C:plasma membrane"/>
    <property type="evidence" value="ECO:0007669"/>
    <property type="project" value="UniProtKB-SubCell"/>
</dbReference>
<feature type="transmembrane region" description="Helical" evidence="6">
    <location>
        <begin position="20"/>
        <end position="39"/>
    </location>
</feature>
<feature type="transmembrane region" description="Helical" evidence="6">
    <location>
        <begin position="297"/>
        <end position="313"/>
    </location>
</feature>
<evidence type="ECO:0000313" key="7">
    <source>
        <dbReference type="EMBL" id="ADY58915.1"/>
    </source>
</evidence>
<organism evidence="7 8">
    <name type="scientific">Rubinisphaera brasiliensis (strain ATCC 49424 / DSM 5305 / JCM 21570 / IAM 15109 / NBRC 103401 / IFAM 1448)</name>
    <name type="common">Planctomyces brasiliensis</name>
    <dbReference type="NCBI Taxonomy" id="756272"/>
    <lineage>
        <taxon>Bacteria</taxon>
        <taxon>Pseudomonadati</taxon>
        <taxon>Planctomycetota</taxon>
        <taxon>Planctomycetia</taxon>
        <taxon>Planctomycetales</taxon>
        <taxon>Planctomycetaceae</taxon>
        <taxon>Rubinisphaera</taxon>
    </lineage>
</organism>
<feature type="transmembrane region" description="Helical" evidence="6">
    <location>
        <begin position="93"/>
        <end position="113"/>
    </location>
</feature>
<reference evidence="8" key="1">
    <citation type="submission" date="2011-02" db="EMBL/GenBank/DDBJ databases">
        <title>The complete genome of Planctomyces brasiliensis DSM 5305.</title>
        <authorList>
            <person name="Lucas S."/>
            <person name="Copeland A."/>
            <person name="Lapidus A."/>
            <person name="Bruce D."/>
            <person name="Goodwin L."/>
            <person name="Pitluck S."/>
            <person name="Kyrpides N."/>
            <person name="Mavromatis K."/>
            <person name="Pagani I."/>
            <person name="Ivanova N."/>
            <person name="Ovchinnikova G."/>
            <person name="Lu M."/>
            <person name="Detter J.C."/>
            <person name="Han C."/>
            <person name="Land M."/>
            <person name="Hauser L."/>
            <person name="Markowitz V."/>
            <person name="Cheng J.-F."/>
            <person name="Hugenholtz P."/>
            <person name="Woyke T."/>
            <person name="Wu D."/>
            <person name="Tindall B."/>
            <person name="Pomrenke H.G."/>
            <person name="Brambilla E."/>
            <person name="Klenk H.-P."/>
            <person name="Eisen J.A."/>
        </authorList>
    </citation>
    <scope>NUCLEOTIDE SEQUENCE [LARGE SCALE GENOMIC DNA]</scope>
    <source>
        <strain evidence="8">ATCC 49424 / DSM 5305 / JCM 21570 / NBRC 103401 / IFAM 1448</strain>
    </source>
</reference>
<comment type="subcellular location">
    <subcellularLocation>
        <location evidence="1">Cell membrane</location>
        <topology evidence="1">Multi-pass membrane protein</topology>
    </subcellularLocation>
</comment>
<dbReference type="eggNOG" id="COG2244">
    <property type="taxonomic scope" value="Bacteria"/>
</dbReference>
<dbReference type="PANTHER" id="PTHR30250">
    <property type="entry name" value="PST FAMILY PREDICTED COLANIC ACID TRANSPORTER"/>
    <property type="match status" value="1"/>
</dbReference>
<evidence type="ECO:0000256" key="6">
    <source>
        <dbReference type="SAM" id="Phobius"/>
    </source>
</evidence>
<feature type="transmembrane region" description="Helical" evidence="6">
    <location>
        <begin position="229"/>
        <end position="247"/>
    </location>
</feature>
<dbReference type="Proteomes" id="UP000006860">
    <property type="component" value="Chromosome"/>
</dbReference>
<keyword evidence="3 6" id="KW-0812">Transmembrane</keyword>
<feature type="transmembrane region" description="Helical" evidence="6">
    <location>
        <begin position="188"/>
        <end position="209"/>
    </location>
</feature>
<keyword evidence="2" id="KW-1003">Cell membrane</keyword>
<accession>F0SNM9</accession>
<dbReference type="AlphaFoldDB" id="F0SNM9"/>
<dbReference type="KEGG" id="pbs:Plabr_1303"/>
<feature type="transmembrane region" description="Helical" evidence="6">
    <location>
        <begin position="267"/>
        <end position="291"/>
    </location>
</feature>
<evidence type="ECO:0008006" key="9">
    <source>
        <dbReference type="Google" id="ProtNLM"/>
    </source>
</evidence>
<protein>
    <recommendedName>
        <fullName evidence="9">Polysaccharide biosynthesis protein</fullName>
    </recommendedName>
</protein>
<gene>
    <name evidence="7" type="ordered locus">Plabr_1303</name>
</gene>
<feature type="transmembrane region" description="Helical" evidence="6">
    <location>
        <begin position="60"/>
        <end position="81"/>
    </location>
</feature>
<evidence type="ECO:0000256" key="3">
    <source>
        <dbReference type="ARBA" id="ARBA00022692"/>
    </source>
</evidence>
<keyword evidence="5 6" id="KW-0472">Membrane</keyword>
<keyword evidence="4 6" id="KW-1133">Transmembrane helix</keyword>
<keyword evidence="8" id="KW-1185">Reference proteome</keyword>
<feature type="transmembrane region" description="Helical" evidence="6">
    <location>
        <begin position="145"/>
        <end position="167"/>
    </location>
</feature>
<evidence type="ECO:0000256" key="1">
    <source>
        <dbReference type="ARBA" id="ARBA00004651"/>
    </source>
</evidence>
<feature type="transmembrane region" description="Helical" evidence="6">
    <location>
        <begin position="120"/>
        <end position="139"/>
    </location>
</feature>
<feature type="transmembrane region" description="Helical" evidence="6">
    <location>
        <begin position="333"/>
        <end position="351"/>
    </location>
</feature>
<proteinExistence type="predicted"/>
<evidence type="ECO:0000313" key="8">
    <source>
        <dbReference type="Proteomes" id="UP000006860"/>
    </source>
</evidence>
<evidence type="ECO:0000256" key="5">
    <source>
        <dbReference type="ARBA" id="ARBA00023136"/>
    </source>
</evidence>
<evidence type="ECO:0000256" key="2">
    <source>
        <dbReference type="ARBA" id="ARBA00022475"/>
    </source>
</evidence>
<dbReference type="EMBL" id="CP002546">
    <property type="protein sequence ID" value="ADY58915.1"/>
    <property type="molecule type" value="Genomic_DNA"/>
</dbReference>
<dbReference type="InterPro" id="IPR050833">
    <property type="entry name" value="Poly_Biosynth_Transport"/>
</dbReference>
<sequence>MGCNFGILLILVNSMSPADFGIYSSGFSVLAMLTAAGSAGPKHLALRHLVRTPHKSDLLLGSYLAVTTISVSFVAILVWIFSALNGAGSSELIYLTLIWVSGMGASLTITHAFDAHHKHAIPATVAVVCDLFLLLLFLLMSYQSAITLIGTGILFAMKHLGQAVVLSMLYYRFVERAPIRIEMRHARVMLWSGMMLTVASLLAAIPISGQGYVARQLLGPDQASPLGTSLPFLFAFVTISSLASRVLAPHMYSAYSRETLFLRKLFLFQAAFFLLLFMLMSITSWIAYVYFMPSQYVRAWPITLSLMIAAAVYQSARTNCLILVSAGKYREMICTHAIGTSLFLASLWLTVFWGGLWAFPASLGVAAVATWTYLMSGHDRCHSAVVRATR</sequence>
<evidence type="ECO:0000256" key="4">
    <source>
        <dbReference type="ARBA" id="ARBA00022989"/>
    </source>
</evidence>